<dbReference type="RefSeq" id="WP_233715292.1">
    <property type="nucleotide sequence ID" value="NZ_BAAFHN010000007.1"/>
</dbReference>
<name>A0ABQ0D2B7_9HELI</name>
<accession>A0ABQ0D2B7</accession>
<evidence type="ECO:0000313" key="3">
    <source>
        <dbReference type="Proteomes" id="UP001562457"/>
    </source>
</evidence>
<dbReference type="PROSITE" id="PS51257">
    <property type="entry name" value="PROKAR_LIPOPROTEIN"/>
    <property type="match status" value="1"/>
</dbReference>
<gene>
    <name evidence="2" type="ORF">NHP164001_04990</name>
</gene>
<proteinExistence type="predicted"/>
<feature type="transmembrane region" description="Helical" evidence="1">
    <location>
        <begin position="21"/>
        <end position="39"/>
    </location>
</feature>
<evidence type="ECO:0000313" key="2">
    <source>
        <dbReference type="EMBL" id="GAB0172486.1"/>
    </source>
</evidence>
<evidence type="ECO:0000256" key="1">
    <source>
        <dbReference type="SAM" id="Phobius"/>
    </source>
</evidence>
<reference evidence="2 3" key="1">
    <citation type="submission" date="2024-06" db="EMBL/GenBank/DDBJ databases">
        <title>Draft genome sequence of Helicobacter trogontum NHP16-4001.</title>
        <authorList>
            <person name="Rimbara E."/>
            <person name="Suzuki M."/>
        </authorList>
    </citation>
    <scope>NUCLEOTIDE SEQUENCE [LARGE SCALE GENOMIC DNA]</scope>
    <source>
        <strain evidence="2 3">NHP16-4001</strain>
    </source>
</reference>
<keyword evidence="1" id="KW-0812">Transmembrane</keyword>
<dbReference type="Proteomes" id="UP001562457">
    <property type="component" value="Unassembled WGS sequence"/>
</dbReference>
<keyword evidence="1" id="KW-1133">Transmembrane helix</keyword>
<comment type="caution">
    <text evidence="2">The sequence shown here is derived from an EMBL/GenBank/DDBJ whole genome shotgun (WGS) entry which is preliminary data.</text>
</comment>
<sequence>MLQRLLHTLTLYLLRKSVVERIVLLCLFVISCIVLLSYIEHDEWVVTQRKQVDITTMQNNILLLFQDYDIKSKCKSIICTNKELKQKRMQTTLPYTANYYTSFFTCNSMLCYEFIHALEALPTLFIHHISSSNITLQNTDQHIDSMQEDIQFTQDIKIIFSIGNYQI</sequence>
<dbReference type="EMBL" id="BAAFHN010000007">
    <property type="protein sequence ID" value="GAB0172486.1"/>
    <property type="molecule type" value="Genomic_DNA"/>
</dbReference>
<keyword evidence="3" id="KW-1185">Reference proteome</keyword>
<keyword evidence="1" id="KW-0472">Membrane</keyword>
<protein>
    <submittedName>
        <fullName evidence="2">Uncharacterized protein</fullName>
    </submittedName>
</protein>
<organism evidence="2 3">
    <name type="scientific">Helicobacter trogontum</name>
    <dbReference type="NCBI Taxonomy" id="50960"/>
    <lineage>
        <taxon>Bacteria</taxon>
        <taxon>Pseudomonadati</taxon>
        <taxon>Campylobacterota</taxon>
        <taxon>Epsilonproteobacteria</taxon>
        <taxon>Campylobacterales</taxon>
        <taxon>Helicobacteraceae</taxon>
        <taxon>Helicobacter</taxon>
    </lineage>
</organism>